<feature type="domain" description="SnoaL-like" evidence="1">
    <location>
        <begin position="2"/>
        <end position="131"/>
    </location>
</feature>
<dbReference type="InterPro" id="IPR032710">
    <property type="entry name" value="NTF2-like_dom_sf"/>
</dbReference>
<dbReference type="SUPFAM" id="SSF54427">
    <property type="entry name" value="NTF2-like"/>
    <property type="match status" value="1"/>
</dbReference>
<name>A0ABT9NPW5_9ACTN</name>
<dbReference type="InterPro" id="IPR037401">
    <property type="entry name" value="SnoaL-like"/>
</dbReference>
<proteinExistence type="predicted"/>
<evidence type="ECO:0000259" key="1">
    <source>
        <dbReference type="Pfam" id="PF13577"/>
    </source>
</evidence>
<dbReference type="Gene3D" id="3.10.450.50">
    <property type="match status" value="1"/>
</dbReference>
<dbReference type="Pfam" id="PF13577">
    <property type="entry name" value="SnoaL_4"/>
    <property type="match status" value="1"/>
</dbReference>
<evidence type="ECO:0000313" key="2">
    <source>
        <dbReference type="EMBL" id="MDP9822476.1"/>
    </source>
</evidence>
<gene>
    <name evidence="2" type="ORF">J2S59_002285</name>
</gene>
<organism evidence="2 3">
    <name type="scientific">Nocardioides massiliensis</name>
    <dbReference type="NCBI Taxonomy" id="1325935"/>
    <lineage>
        <taxon>Bacteria</taxon>
        <taxon>Bacillati</taxon>
        <taxon>Actinomycetota</taxon>
        <taxon>Actinomycetes</taxon>
        <taxon>Propionibacteriales</taxon>
        <taxon>Nocardioidaceae</taxon>
        <taxon>Nocardioides</taxon>
    </lineage>
</organism>
<comment type="caution">
    <text evidence="2">The sequence shown here is derived from an EMBL/GenBank/DDBJ whole genome shotgun (WGS) entry which is preliminary data.</text>
</comment>
<dbReference type="EMBL" id="JAUSQM010000001">
    <property type="protein sequence ID" value="MDP9822476.1"/>
    <property type="molecule type" value="Genomic_DNA"/>
</dbReference>
<accession>A0ABT9NPW5</accession>
<sequence>MALSDADRVRNLLSIYGDLVDAADFDALGELMADARLCDETGTPFATGAAEVTAFYRGSLRLHADGTPRTHHLVLGTRFADPGDDADRLACRSSYLVLHQPDGGELRPLLTGTYDDVFARRDGKWCFAERRMGMRLVGDLSTHLRFDPTG</sequence>
<protein>
    <recommendedName>
        <fullName evidence="1">SnoaL-like domain-containing protein</fullName>
    </recommendedName>
</protein>
<dbReference type="RefSeq" id="WP_068119712.1">
    <property type="nucleotide sequence ID" value="NZ_CCXJ01000205.1"/>
</dbReference>
<dbReference type="Proteomes" id="UP001240447">
    <property type="component" value="Unassembled WGS sequence"/>
</dbReference>
<keyword evidence="3" id="KW-1185">Reference proteome</keyword>
<evidence type="ECO:0000313" key="3">
    <source>
        <dbReference type="Proteomes" id="UP001240447"/>
    </source>
</evidence>
<reference evidence="2 3" key="1">
    <citation type="submission" date="2023-07" db="EMBL/GenBank/DDBJ databases">
        <title>Sequencing the genomes of 1000 actinobacteria strains.</title>
        <authorList>
            <person name="Klenk H.-P."/>
        </authorList>
    </citation>
    <scope>NUCLEOTIDE SEQUENCE [LARGE SCALE GENOMIC DNA]</scope>
    <source>
        <strain evidence="2 3">GD13</strain>
    </source>
</reference>